<keyword evidence="1 7" id="KW-0806">Transcription termination</keyword>
<dbReference type="CDD" id="cd04455">
    <property type="entry name" value="S1_NusA"/>
    <property type="match status" value="1"/>
</dbReference>
<dbReference type="Pfam" id="PF13184">
    <property type="entry name" value="KH_NusA_1st"/>
    <property type="match status" value="1"/>
</dbReference>
<dbReference type="RefSeq" id="WP_077589618.1">
    <property type="nucleotide sequence ID" value="NZ_CP019640.1"/>
</dbReference>
<dbReference type="Proteomes" id="UP000188184">
    <property type="component" value="Chromosome"/>
</dbReference>
<evidence type="ECO:0000256" key="3">
    <source>
        <dbReference type="ARBA" id="ARBA00022814"/>
    </source>
</evidence>
<dbReference type="Pfam" id="PF00575">
    <property type="entry name" value="S1"/>
    <property type="match status" value="1"/>
</dbReference>
<dbReference type="FunFam" id="3.30.300.20:FF:000005">
    <property type="entry name" value="Transcription termination/antitermination protein NusA"/>
    <property type="match status" value="1"/>
</dbReference>
<evidence type="ECO:0000256" key="6">
    <source>
        <dbReference type="ARBA" id="ARBA00023163"/>
    </source>
</evidence>
<evidence type="ECO:0000313" key="9">
    <source>
        <dbReference type="EMBL" id="AQQ53720.1"/>
    </source>
</evidence>
<dbReference type="SMART" id="SM00322">
    <property type="entry name" value="KH"/>
    <property type="match status" value="2"/>
</dbReference>
<accession>A0A1Q2KZU3</accession>
<evidence type="ECO:0000256" key="4">
    <source>
        <dbReference type="ARBA" id="ARBA00022884"/>
    </source>
</evidence>
<keyword evidence="3 7" id="KW-0889">Transcription antitermination</keyword>
<dbReference type="PROSITE" id="PS50126">
    <property type="entry name" value="S1"/>
    <property type="match status" value="1"/>
</dbReference>
<dbReference type="SUPFAM" id="SSF69705">
    <property type="entry name" value="Transcription factor NusA, N-terminal domain"/>
    <property type="match status" value="1"/>
</dbReference>
<dbReference type="KEGG" id="pmar:B0X71_11925"/>
<evidence type="ECO:0000256" key="7">
    <source>
        <dbReference type="HAMAP-Rule" id="MF_00945"/>
    </source>
</evidence>
<comment type="similarity">
    <text evidence="7">Belongs to the NusA family.</text>
</comment>
<evidence type="ECO:0000256" key="1">
    <source>
        <dbReference type="ARBA" id="ARBA00022472"/>
    </source>
</evidence>
<comment type="function">
    <text evidence="7">Participates in both transcription termination and antitermination.</text>
</comment>
<evidence type="ECO:0000259" key="8">
    <source>
        <dbReference type="PROSITE" id="PS50126"/>
    </source>
</evidence>
<dbReference type="InterPro" id="IPR012340">
    <property type="entry name" value="NA-bd_OB-fold"/>
</dbReference>
<dbReference type="Gene3D" id="3.30.1480.10">
    <property type="entry name" value="NusA, N-terminal domain"/>
    <property type="match status" value="1"/>
</dbReference>
<keyword evidence="2 7" id="KW-0963">Cytoplasm</keyword>
<dbReference type="InterPro" id="IPR025249">
    <property type="entry name" value="TF_NusA_KH_1st"/>
</dbReference>
<dbReference type="PANTHER" id="PTHR22648">
    <property type="entry name" value="TRANSCRIPTION TERMINATION FACTOR NUSA"/>
    <property type="match status" value="1"/>
</dbReference>
<dbReference type="FunFam" id="3.30.300.20:FF:000002">
    <property type="entry name" value="Transcription termination/antitermination protein NusA"/>
    <property type="match status" value="1"/>
</dbReference>
<dbReference type="InterPro" id="IPR013735">
    <property type="entry name" value="TF_NusA_N"/>
</dbReference>
<reference evidence="9 10" key="1">
    <citation type="submission" date="2017-02" db="EMBL/GenBank/DDBJ databases">
        <title>The complete genomic sequence of a novel cold adapted crude oil-degrading bacterium Planococcus qaidamina Y42.</title>
        <authorList>
            <person name="Yang R."/>
        </authorList>
    </citation>
    <scope>NUCLEOTIDE SEQUENCE [LARGE SCALE GENOMIC DNA]</scope>
    <source>
        <strain evidence="9 10">Y42</strain>
    </source>
</reference>
<organism evidence="9 10">
    <name type="scientific">Planococcus lenghuensis</name>
    <dbReference type="NCBI Taxonomy" id="2213202"/>
    <lineage>
        <taxon>Bacteria</taxon>
        <taxon>Bacillati</taxon>
        <taxon>Bacillota</taxon>
        <taxon>Bacilli</taxon>
        <taxon>Bacillales</taxon>
        <taxon>Caryophanaceae</taxon>
        <taxon>Planococcus</taxon>
    </lineage>
</organism>
<dbReference type="EMBL" id="CP019640">
    <property type="protein sequence ID" value="AQQ53720.1"/>
    <property type="molecule type" value="Genomic_DNA"/>
</dbReference>
<comment type="subcellular location">
    <subcellularLocation>
        <location evidence="7">Cytoplasm</location>
    </subcellularLocation>
</comment>
<evidence type="ECO:0000313" key="10">
    <source>
        <dbReference type="Proteomes" id="UP000188184"/>
    </source>
</evidence>
<dbReference type="NCBIfam" id="TIGR01953">
    <property type="entry name" value="NusA"/>
    <property type="match status" value="1"/>
</dbReference>
<dbReference type="InterPro" id="IPR030842">
    <property type="entry name" value="TF_NusA_bacterial"/>
</dbReference>
<name>A0A1Q2KZU3_9BACL</name>
<dbReference type="FunFam" id="3.30.1480.10:FF:000002">
    <property type="entry name" value="Transcription termination/antitermination protein NusA"/>
    <property type="match status" value="1"/>
</dbReference>
<dbReference type="Pfam" id="PF08529">
    <property type="entry name" value="NusA_N"/>
    <property type="match status" value="1"/>
</dbReference>
<keyword evidence="5 7" id="KW-0805">Transcription regulation</keyword>
<keyword evidence="6 7" id="KW-0804">Transcription</keyword>
<evidence type="ECO:0000256" key="2">
    <source>
        <dbReference type="ARBA" id="ARBA00022490"/>
    </source>
</evidence>
<dbReference type="GO" id="GO:0031564">
    <property type="term" value="P:transcription antitermination"/>
    <property type="evidence" value="ECO:0007669"/>
    <property type="project" value="UniProtKB-UniRule"/>
</dbReference>
<dbReference type="SMART" id="SM00316">
    <property type="entry name" value="S1"/>
    <property type="match status" value="1"/>
</dbReference>
<dbReference type="SUPFAM" id="SSF50249">
    <property type="entry name" value="Nucleic acid-binding proteins"/>
    <property type="match status" value="1"/>
</dbReference>
<protein>
    <recommendedName>
        <fullName evidence="7">Transcription termination/antitermination protein NusA</fullName>
    </recommendedName>
</protein>
<dbReference type="GO" id="GO:0003723">
    <property type="term" value="F:RNA binding"/>
    <property type="evidence" value="ECO:0007669"/>
    <property type="project" value="UniProtKB-UniRule"/>
</dbReference>
<dbReference type="HAMAP" id="MF_00945_B">
    <property type="entry name" value="NusA_B"/>
    <property type="match status" value="1"/>
</dbReference>
<dbReference type="InterPro" id="IPR015946">
    <property type="entry name" value="KH_dom-like_a/b"/>
</dbReference>
<proteinExistence type="inferred from homology"/>
<dbReference type="CDD" id="cd22529">
    <property type="entry name" value="KH-II_NusA_rpt2"/>
    <property type="match status" value="1"/>
</dbReference>
<keyword evidence="10" id="KW-1185">Reference proteome</keyword>
<dbReference type="PROSITE" id="PS50084">
    <property type="entry name" value="KH_TYPE_1"/>
    <property type="match status" value="1"/>
</dbReference>
<dbReference type="InterPro" id="IPR058582">
    <property type="entry name" value="KH_NusA_2nd"/>
</dbReference>
<dbReference type="Gene3D" id="3.30.300.20">
    <property type="match status" value="2"/>
</dbReference>
<comment type="subunit">
    <text evidence="7">Monomer. Binds directly to the core enzyme of the DNA-dependent RNA polymerase and to nascent RNA.</text>
</comment>
<gene>
    <name evidence="7 9" type="primary">nusA</name>
    <name evidence="9" type="ORF">B0X71_11925</name>
</gene>
<dbReference type="PANTHER" id="PTHR22648:SF0">
    <property type="entry name" value="TRANSCRIPTION TERMINATION_ANTITERMINATION PROTEIN NUSA"/>
    <property type="match status" value="1"/>
</dbReference>
<dbReference type="GO" id="GO:0005829">
    <property type="term" value="C:cytosol"/>
    <property type="evidence" value="ECO:0007669"/>
    <property type="project" value="TreeGrafter"/>
</dbReference>
<dbReference type="OrthoDB" id="9807233at2"/>
<dbReference type="InterPro" id="IPR036555">
    <property type="entry name" value="NusA_N_sf"/>
</dbReference>
<dbReference type="AlphaFoldDB" id="A0A1Q2KZU3"/>
<keyword evidence="4 7" id="KW-0694">RNA-binding</keyword>
<dbReference type="InterPro" id="IPR003029">
    <property type="entry name" value="S1_domain"/>
</dbReference>
<sequence>MSSDLLDALTALEKQKGISRDVLIEAIEAALVTAYKRNFNQAQNVRVDLNLDTGTMLVFSRKDVVEEVEDDRLQISLNDAKAINPAYEEGDIVEEEVTPRNFGRIAAQTAKQVVTQRVREAERGLIFDEYVDRADDIVNGIVERMDPRNMYVGLGKVEAVLPQSEQMSNETYKPHDRIKVYITKVERTTRGPQVFVSRTHPGLLRRLFENEVPEIFEGIVEIKSIAREAGDRSKISVFAHNEEVDPVGSCVGARGSRVQTIVDELGGEKIDIVEWSEDPVVFVANALSPSKVLEVLVNEEEKSTTVIVPDYQLSLAIGKRGQNARLAAKLTGWKIDIKSETDARELGIYPTGDADDFQEEEELEDFNFYGDEE</sequence>
<evidence type="ECO:0000256" key="5">
    <source>
        <dbReference type="ARBA" id="ARBA00023015"/>
    </source>
</evidence>
<feature type="domain" description="S1 motif" evidence="8">
    <location>
        <begin position="135"/>
        <end position="199"/>
    </location>
</feature>
<dbReference type="GO" id="GO:0003700">
    <property type="term" value="F:DNA-binding transcription factor activity"/>
    <property type="evidence" value="ECO:0007669"/>
    <property type="project" value="InterPro"/>
</dbReference>
<dbReference type="InterPro" id="IPR004087">
    <property type="entry name" value="KH_dom"/>
</dbReference>
<dbReference type="Pfam" id="PF26594">
    <property type="entry name" value="KH_NusA_2nd"/>
    <property type="match status" value="1"/>
</dbReference>
<dbReference type="GO" id="GO:0006353">
    <property type="term" value="P:DNA-templated transcription termination"/>
    <property type="evidence" value="ECO:0007669"/>
    <property type="project" value="UniProtKB-UniRule"/>
</dbReference>
<dbReference type="FunFam" id="2.40.50.140:FF:000058">
    <property type="entry name" value="Transcription termination/antitermination protein NusA"/>
    <property type="match status" value="1"/>
</dbReference>
<dbReference type="InterPro" id="IPR009019">
    <property type="entry name" value="KH_sf_prok-type"/>
</dbReference>
<dbReference type="SUPFAM" id="SSF54814">
    <property type="entry name" value="Prokaryotic type KH domain (KH-domain type II)"/>
    <property type="match status" value="2"/>
</dbReference>
<dbReference type="InterPro" id="IPR010213">
    <property type="entry name" value="TF_NusA"/>
</dbReference>
<dbReference type="CDD" id="cd02134">
    <property type="entry name" value="KH-II_NusA_rpt1"/>
    <property type="match status" value="1"/>
</dbReference>
<dbReference type="Gene3D" id="2.40.50.140">
    <property type="entry name" value="Nucleic acid-binding proteins"/>
    <property type="match status" value="1"/>
</dbReference>